<reference evidence="1" key="1">
    <citation type="submission" date="2021-01" db="EMBL/GenBank/DDBJ databases">
        <authorList>
            <person name="Corre E."/>
            <person name="Pelletier E."/>
            <person name="Niang G."/>
            <person name="Scheremetjew M."/>
            <person name="Finn R."/>
            <person name="Kale V."/>
            <person name="Holt S."/>
            <person name="Cochrane G."/>
            <person name="Meng A."/>
            <person name="Brown T."/>
            <person name="Cohen L."/>
        </authorList>
    </citation>
    <scope>NUCLEOTIDE SEQUENCE</scope>
    <source>
        <strain evidence="1">CCMP1381</strain>
    </source>
</reference>
<protein>
    <submittedName>
        <fullName evidence="1">Uncharacterized protein</fullName>
    </submittedName>
</protein>
<evidence type="ECO:0000313" key="1">
    <source>
        <dbReference type="EMBL" id="CAD9445806.1"/>
    </source>
</evidence>
<name>A0A7S2GCT4_9STRA</name>
<gene>
    <name evidence="1" type="ORF">DSPE1174_LOCUS19655</name>
</gene>
<dbReference type="AlphaFoldDB" id="A0A7S2GCT4"/>
<accession>A0A7S2GCT4</accession>
<organism evidence="1">
    <name type="scientific">Octactis speculum</name>
    <dbReference type="NCBI Taxonomy" id="3111310"/>
    <lineage>
        <taxon>Eukaryota</taxon>
        <taxon>Sar</taxon>
        <taxon>Stramenopiles</taxon>
        <taxon>Ochrophyta</taxon>
        <taxon>Dictyochophyceae</taxon>
        <taxon>Dictyochales</taxon>
        <taxon>Dictyochaceae</taxon>
        <taxon>Octactis</taxon>
    </lineage>
</organism>
<proteinExistence type="predicted"/>
<dbReference type="EMBL" id="HBGS01037924">
    <property type="protein sequence ID" value="CAD9445806.1"/>
    <property type="molecule type" value="Transcribed_RNA"/>
</dbReference>
<sequence length="179" mass="20547">MGIFDAQNMGRVLTEFSSSLTLFQDKAGGWDEAFIWNDPLLSQGKAHIWHRQYSLPHAEVFGKVGCVAQGQLTGMGAAERNWAHVKNIWDDAKANMTAEKAEKKVKIWEGIRREELAIRNDLDPIDVPLYRQWTDDEVNFDLGLDKRGVEIDTTAVDERRFLNYMEDWEGECIKKKNST</sequence>